<dbReference type="Proteomes" id="UP000292939">
    <property type="component" value="Chromosome"/>
</dbReference>
<feature type="domain" description="ABC transmembrane type-1" evidence="9">
    <location>
        <begin position="78"/>
        <end position="278"/>
    </location>
</feature>
<comment type="subcellular location">
    <subcellularLocation>
        <location evidence="1 8">Cell membrane</location>
        <topology evidence="1 8">Multi-pass membrane protein</topology>
    </subcellularLocation>
</comment>
<feature type="transmembrane region" description="Helical" evidence="8">
    <location>
        <begin position="158"/>
        <end position="180"/>
    </location>
</feature>
<evidence type="ECO:0000256" key="7">
    <source>
        <dbReference type="ARBA" id="ARBA00023136"/>
    </source>
</evidence>
<evidence type="ECO:0000256" key="2">
    <source>
        <dbReference type="ARBA" id="ARBA00007069"/>
    </source>
</evidence>
<evidence type="ECO:0000256" key="5">
    <source>
        <dbReference type="ARBA" id="ARBA00022692"/>
    </source>
</evidence>
<evidence type="ECO:0000256" key="8">
    <source>
        <dbReference type="RuleBase" id="RU363032"/>
    </source>
</evidence>
<evidence type="ECO:0000313" key="11">
    <source>
        <dbReference type="Proteomes" id="UP000292939"/>
    </source>
</evidence>
<feature type="transmembrane region" description="Helical" evidence="8">
    <location>
        <begin position="114"/>
        <end position="138"/>
    </location>
</feature>
<evidence type="ECO:0000313" key="10">
    <source>
        <dbReference type="EMBL" id="QBK04998.1"/>
    </source>
</evidence>
<dbReference type="Gene3D" id="1.10.3720.10">
    <property type="entry name" value="MetI-like"/>
    <property type="match status" value="1"/>
</dbReference>
<keyword evidence="6 8" id="KW-1133">Transmembrane helix</keyword>
<evidence type="ECO:0000256" key="1">
    <source>
        <dbReference type="ARBA" id="ARBA00004651"/>
    </source>
</evidence>
<dbReference type="EMBL" id="CP031395">
    <property type="protein sequence ID" value="QBK04998.1"/>
    <property type="molecule type" value="Genomic_DNA"/>
</dbReference>
<dbReference type="PROSITE" id="PS50928">
    <property type="entry name" value="ABC_TM1"/>
    <property type="match status" value="1"/>
</dbReference>
<keyword evidence="5 8" id="KW-0812">Transmembrane</keyword>
<comment type="similarity">
    <text evidence="2">Belongs to the binding-protein-dependent transport system permease family. CysTW subfamily.</text>
</comment>
<dbReference type="InterPro" id="IPR051789">
    <property type="entry name" value="Bact_Polyamine_Transport"/>
</dbReference>
<reference evidence="10 11" key="1">
    <citation type="submission" date="2018-07" db="EMBL/GenBank/DDBJ databases">
        <title>Exploring interactions and the metabolic potential of the ultra-small soil bacteria Hylemonella gracilis.</title>
        <authorList>
            <person name="Tyc O."/>
            <person name="Kulkarni P."/>
            <person name="Gawehns F."/>
            <person name="Hundscheid M."/>
            <person name="Zweers H."/>
            <person name="Garbeva P."/>
        </authorList>
    </citation>
    <scope>NUCLEOTIDE SEQUENCE [LARGE SCALE GENOMIC DNA]</scope>
    <source>
        <strain evidence="10 11">NS1</strain>
    </source>
</reference>
<gene>
    <name evidence="10" type="ORF">DW355_09650</name>
</gene>
<feature type="transmembrane region" description="Helical" evidence="8">
    <location>
        <begin position="78"/>
        <end position="102"/>
    </location>
</feature>
<dbReference type="SUPFAM" id="SSF161098">
    <property type="entry name" value="MetI-like"/>
    <property type="match status" value="1"/>
</dbReference>
<dbReference type="RefSeq" id="WP_131279648.1">
    <property type="nucleotide sequence ID" value="NZ_CP031395.1"/>
</dbReference>
<keyword evidence="7 8" id="KW-0472">Membrane</keyword>
<evidence type="ECO:0000256" key="6">
    <source>
        <dbReference type="ARBA" id="ARBA00022989"/>
    </source>
</evidence>
<accession>A0A4P6UI50</accession>
<dbReference type="PANTHER" id="PTHR43848:SF2">
    <property type="entry name" value="PUTRESCINE TRANSPORT SYSTEM PERMEASE PROTEIN POTI"/>
    <property type="match status" value="1"/>
</dbReference>
<dbReference type="OrthoDB" id="9178195at2"/>
<evidence type="ECO:0000256" key="3">
    <source>
        <dbReference type="ARBA" id="ARBA00022448"/>
    </source>
</evidence>
<keyword evidence="3 8" id="KW-0813">Transport</keyword>
<dbReference type="InterPro" id="IPR035906">
    <property type="entry name" value="MetI-like_sf"/>
</dbReference>
<evidence type="ECO:0000259" key="9">
    <source>
        <dbReference type="PROSITE" id="PS50928"/>
    </source>
</evidence>
<name>A0A4P6UI50_9BURK</name>
<dbReference type="GO" id="GO:0055085">
    <property type="term" value="P:transmembrane transport"/>
    <property type="evidence" value="ECO:0007669"/>
    <property type="project" value="InterPro"/>
</dbReference>
<organism evidence="10 11">
    <name type="scientific">Hylemonella gracilis</name>
    <dbReference type="NCBI Taxonomy" id="80880"/>
    <lineage>
        <taxon>Bacteria</taxon>
        <taxon>Pseudomonadati</taxon>
        <taxon>Pseudomonadota</taxon>
        <taxon>Betaproteobacteria</taxon>
        <taxon>Burkholderiales</taxon>
        <taxon>Comamonadaceae</taxon>
        <taxon>Hylemonella</taxon>
    </lineage>
</organism>
<dbReference type="AlphaFoldDB" id="A0A4P6UI50"/>
<protein>
    <submittedName>
        <fullName evidence="10">ABC transporter permease</fullName>
    </submittedName>
</protein>
<feature type="transmembrane region" description="Helical" evidence="8">
    <location>
        <begin position="15"/>
        <end position="38"/>
    </location>
</feature>
<proteinExistence type="inferred from homology"/>
<dbReference type="PANTHER" id="PTHR43848">
    <property type="entry name" value="PUTRESCINE TRANSPORT SYSTEM PERMEASE PROTEIN POTI"/>
    <property type="match status" value="1"/>
</dbReference>
<sequence length="292" mass="31575">MIPSLPRSASQRHGLGLFVLGFFVFLFLPLTVVAVFAFNNADYPTPPWQGFTLDWFLATGENGGRTGLLHDAELLGSIVVSAWVALWVTLLSVVVGTCNAFLLERFDFPGKRALALLSMAPLVIPGVILGISILAFASRLANFADETWGLELDFLRPGLPLVILGQFCYIATIATLTIAARLRRFDRSLEEAALDLGASRFTVLRTITLPWLRPSMAGAAAMAFLMSFENFNTTLMLVGSDAPLTVLMYGRMREGATPVLNAVSLLLMLASAALALLLLARRRTRTTGTPAG</sequence>
<dbReference type="CDD" id="cd06261">
    <property type="entry name" value="TM_PBP2"/>
    <property type="match status" value="1"/>
</dbReference>
<keyword evidence="4" id="KW-1003">Cell membrane</keyword>
<dbReference type="KEGG" id="hgr:DW355_09650"/>
<feature type="transmembrane region" description="Helical" evidence="8">
    <location>
        <begin position="259"/>
        <end position="280"/>
    </location>
</feature>
<dbReference type="Pfam" id="PF00528">
    <property type="entry name" value="BPD_transp_1"/>
    <property type="match status" value="1"/>
</dbReference>
<dbReference type="InterPro" id="IPR000515">
    <property type="entry name" value="MetI-like"/>
</dbReference>
<dbReference type="GO" id="GO:0005886">
    <property type="term" value="C:plasma membrane"/>
    <property type="evidence" value="ECO:0007669"/>
    <property type="project" value="UniProtKB-SubCell"/>
</dbReference>
<evidence type="ECO:0000256" key="4">
    <source>
        <dbReference type="ARBA" id="ARBA00022475"/>
    </source>
</evidence>